<comment type="caution">
    <text evidence="2">The sequence shown here is derived from an EMBL/GenBank/DDBJ whole genome shotgun (WGS) entry which is preliminary data.</text>
</comment>
<feature type="non-terminal residue" evidence="2">
    <location>
        <position position="410"/>
    </location>
</feature>
<gene>
    <name evidence="2" type="ORF">PCOR1329_LOCUS8098</name>
</gene>
<keyword evidence="3" id="KW-1185">Reference proteome</keyword>
<dbReference type="EMBL" id="CAUYUJ010002223">
    <property type="protein sequence ID" value="CAK0799740.1"/>
    <property type="molecule type" value="Genomic_DNA"/>
</dbReference>
<feature type="non-terminal residue" evidence="2">
    <location>
        <position position="1"/>
    </location>
</feature>
<proteinExistence type="predicted"/>
<feature type="region of interest" description="Disordered" evidence="1">
    <location>
        <begin position="123"/>
        <end position="410"/>
    </location>
</feature>
<feature type="compositionally biased region" description="Basic residues" evidence="1">
    <location>
        <begin position="382"/>
        <end position="395"/>
    </location>
</feature>
<evidence type="ECO:0000313" key="3">
    <source>
        <dbReference type="Proteomes" id="UP001189429"/>
    </source>
</evidence>
<evidence type="ECO:0000256" key="1">
    <source>
        <dbReference type="SAM" id="MobiDB-lite"/>
    </source>
</evidence>
<name>A0ABN9Q254_9DINO</name>
<feature type="compositionally biased region" description="Low complexity" evidence="1">
    <location>
        <begin position="232"/>
        <end position="241"/>
    </location>
</feature>
<organism evidence="2 3">
    <name type="scientific">Prorocentrum cordatum</name>
    <dbReference type="NCBI Taxonomy" id="2364126"/>
    <lineage>
        <taxon>Eukaryota</taxon>
        <taxon>Sar</taxon>
        <taxon>Alveolata</taxon>
        <taxon>Dinophyceae</taxon>
        <taxon>Prorocentrales</taxon>
        <taxon>Prorocentraceae</taxon>
        <taxon>Prorocentrum</taxon>
    </lineage>
</organism>
<protein>
    <submittedName>
        <fullName evidence="2">Uncharacterized protein</fullName>
    </submittedName>
</protein>
<feature type="compositionally biased region" description="Basic and acidic residues" evidence="1">
    <location>
        <begin position="343"/>
        <end position="357"/>
    </location>
</feature>
<reference evidence="2" key="1">
    <citation type="submission" date="2023-10" db="EMBL/GenBank/DDBJ databases">
        <authorList>
            <person name="Chen Y."/>
            <person name="Shah S."/>
            <person name="Dougan E. K."/>
            <person name="Thang M."/>
            <person name="Chan C."/>
        </authorList>
    </citation>
    <scope>NUCLEOTIDE SEQUENCE [LARGE SCALE GENOMIC DNA]</scope>
</reference>
<feature type="compositionally biased region" description="Polar residues" evidence="1">
    <location>
        <begin position="401"/>
        <end position="410"/>
    </location>
</feature>
<evidence type="ECO:0000313" key="2">
    <source>
        <dbReference type="EMBL" id="CAK0799740.1"/>
    </source>
</evidence>
<dbReference type="Proteomes" id="UP001189429">
    <property type="component" value="Unassembled WGS sequence"/>
</dbReference>
<accession>A0ABN9Q254</accession>
<sequence>EEQKAPTGWESVLARLLGYPLSMRHFVSGEAGRLAFEGVVQGPGQWGLALGELTARGPAPLLVLQRLGGGEATYALNYDSGWAGLKPELAPGIKSIRLSAAGVLEPARAAEADWSLRVSGGEGTHLSAATDPAAGRGSSWSEGRRRAGVRGLLRPRATHRGGPQRALRRGREAARRRREPRAGLGAAGPGPAGGDQAREREVERIPEPRCADRQERGGRLLRGPGQNRTPRGARLAVLLLRGRAEPRLGGPHVRGEPEGRGPRGRGGQPPPEGEEGRRGGLALDRGPPPPPLPEPAGSRGPVAERCRAGPGRARGGSALGDQGWRGPLGAGREAAERGVGARRGGEVHAARGGEARRLRAARPRRQAGGPPEGERGWATVRGRGRRQAPCHRQRGGRGNQLHCQQAAGQG</sequence>
<feature type="compositionally biased region" description="Basic and acidic residues" evidence="1">
    <location>
        <begin position="196"/>
        <end position="218"/>
    </location>
</feature>